<dbReference type="InterPro" id="IPR000064">
    <property type="entry name" value="NLP_P60_dom"/>
</dbReference>
<dbReference type="GO" id="GO:0008234">
    <property type="term" value="F:cysteine-type peptidase activity"/>
    <property type="evidence" value="ECO:0007669"/>
    <property type="project" value="UniProtKB-KW"/>
</dbReference>
<gene>
    <name evidence="10" type="ORF">FM115_07605</name>
</gene>
<keyword evidence="6" id="KW-0175">Coiled coil</keyword>
<proteinExistence type="inferred from homology"/>
<dbReference type="PROSITE" id="PS51935">
    <property type="entry name" value="NLPC_P60"/>
    <property type="match status" value="1"/>
</dbReference>
<accession>A0A1R4JZP3</accession>
<keyword evidence="3" id="KW-0732">Signal</keyword>
<dbReference type="PANTHER" id="PTHR47053">
    <property type="entry name" value="MUREIN DD-ENDOPEPTIDASE MEPH-RELATED"/>
    <property type="match status" value="1"/>
</dbReference>
<sequence>MEKEVTDVNKKLILKLALTTTIGFTYLAAPLTVFAAPGSESEYNQKLEDLSTDQSDAEKELEAVASKIEDKENDMNKLVEEMTATTEALTKLQDEIKVLNEKIEERESRLEEQARAVQVTGDSSSLVEFVLDSDSLGDVIGRLDVVSKLVTANQNLIQEQIDDKELVVEKEKETLAKQEEQTLRAAKLESQKTELEEEQANQERLVASISAQRAKVSEEKDAFLAEQKAAEERMEEIQTARTVAEETSTISVSDESNGSNKTENNSTTVSTSSSKADVAKKNIPAATNGGSITSVAQSLIGVPYLWTGGTPAGFDCSGFVQYVFRKAGRSITRTAAGQYSATTRITQSQAKPGDLIFFNQSGSIDHVGIYLGGGSFIGSQSSTGVAIASFTSGYWSNHVVGFGRP</sequence>
<evidence type="ECO:0000256" key="3">
    <source>
        <dbReference type="ARBA" id="ARBA00022729"/>
    </source>
</evidence>
<keyword evidence="8" id="KW-0472">Membrane</keyword>
<evidence type="ECO:0000256" key="5">
    <source>
        <dbReference type="ARBA" id="ARBA00022807"/>
    </source>
</evidence>
<evidence type="ECO:0000259" key="9">
    <source>
        <dbReference type="PROSITE" id="PS51935"/>
    </source>
</evidence>
<evidence type="ECO:0000313" key="10">
    <source>
        <dbReference type="EMBL" id="SJN37691.1"/>
    </source>
</evidence>
<evidence type="ECO:0000256" key="4">
    <source>
        <dbReference type="ARBA" id="ARBA00022801"/>
    </source>
</evidence>
<dbReference type="Pfam" id="PF00877">
    <property type="entry name" value="NLPC_P60"/>
    <property type="match status" value="1"/>
</dbReference>
<dbReference type="Proteomes" id="UP000195611">
    <property type="component" value="Unassembled WGS sequence"/>
</dbReference>
<dbReference type="Gene3D" id="3.90.1720.10">
    <property type="entry name" value="endopeptidase domain like (from Nostoc punctiforme)"/>
    <property type="match status" value="1"/>
</dbReference>
<comment type="similarity">
    <text evidence="1">Belongs to the peptidase C40 family.</text>
</comment>
<keyword evidence="5" id="KW-0788">Thiol protease</keyword>
<keyword evidence="8" id="KW-0812">Transmembrane</keyword>
<dbReference type="AlphaFoldDB" id="A0A1R4JZP3"/>
<keyword evidence="2" id="KW-0645">Protease</keyword>
<name>A0A1R4JZP3_9LACT</name>
<evidence type="ECO:0000256" key="1">
    <source>
        <dbReference type="ARBA" id="ARBA00007074"/>
    </source>
</evidence>
<evidence type="ECO:0000313" key="11">
    <source>
        <dbReference type="Proteomes" id="UP000195611"/>
    </source>
</evidence>
<feature type="domain" description="NlpC/P60" evidence="9">
    <location>
        <begin position="286"/>
        <end position="405"/>
    </location>
</feature>
<evidence type="ECO:0000256" key="8">
    <source>
        <dbReference type="SAM" id="Phobius"/>
    </source>
</evidence>
<reference evidence="10 11" key="1">
    <citation type="submission" date="2017-02" db="EMBL/GenBank/DDBJ databases">
        <authorList>
            <person name="Peterson S.W."/>
        </authorList>
    </citation>
    <scope>NUCLEOTIDE SEQUENCE [LARGE SCALE GENOMIC DNA]</scope>
    <source>
        <strain evidence="10 11">42ea</strain>
    </source>
</reference>
<dbReference type="Gene3D" id="6.10.250.3150">
    <property type="match status" value="1"/>
</dbReference>
<feature type="transmembrane region" description="Helical" evidence="8">
    <location>
        <begin position="12"/>
        <end position="36"/>
    </location>
</feature>
<protein>
    <submittedName>
        <fullName evidence="10">NLP/P60 family protein</fullName>
    </submittedName>
</protein>
<evidence type="ECO:0000256" key="6">
    <source>
        <dbReference type="SAM" id="Coils"/>
    </source>
</evidence>
<dbReference type="EMBL" id="FUKW01000099">
    <property type="protein sequence ID" value="SJN37691.1"/>
    <property type="molecule type" value="Genomic_DNA"/>
</dbReference>
<evidence type="ECO:0000256" key="2">
    <source>
        <dbReference type="ARBA" id="ARBA00022670"/>
    </source>
</evidence>
<dbReference type="InterPro" id="IPR057309">
    <property type="entry name" value="PcsB_CC"/>
</dbReference>
<keyword evidence="4" id="KW-0378">Hydrolase</keyword>
<dbReference type="PANTHER" id="PTHR47053:SF1">
    <property type="entry name" value="MUREIN DD-ENDOPEPTIDASE MEPH-RELATED"/>
    <property type="match status" value="1"/>
</dbReference>
<feature type="compositionally biased region" description="Polar residues" evidence="7">
    <location>
        <begin position="240"/>
        <end position="258"/>
    </location>
</feature>
<dbReference type="Pfam" id="PF24568">
    <property type="entry name" value="CC_PcsB"/>
    <property type="match status" value="1"/>
</dbReference>
<feature type="region of interest" description="Disordered" evidence="7">
    <location>
        <begin position="240"/>
        <end position="277"/>
    </location>
</feature>
<organism evidence="10 11">
    <name type="scientific">Marinilactibacillus psychrotolerans 42ea</name>
    <dbReference type="NCBI Taxonomy" id="1255609"/>
    <lineage>
        <taxon>Bacteria</taxon>
        <taxon>Bacillati</taxon>
        <taxon>Bacillota</taxon>
        <taxon>Bacilli</taxon>
        <taxon>Lactobacillales</taxon>
        <taxon>Carnobacteriaceae</taxon>
        <taxon>Marinilactibacillus</taxon>
    </lineage>
</organism>
<feature type="coiled-coil region" evidence="6">
    <location>
        <begin position="40"/>
        <end position="120"/>
    </location>
</feature>
<feature type="compositionally biased region" description="Low complexity" evidence="7">
    <location>
        <begin position="259"/>
        <end position="274"/>
    </location>
</feature>
<dbReference type="InterPro" id="IPR038765">
    <property type="entry name" value="Papain-like_cys_pep_sf"/>
</dbReference>
<dbReference type="InterPro" id="IPR051202">
    <property type="entry name" value="Peptidase_C40"/>
</dbReference>
<dbReference type="GO" id="GO:0006508">
    <property type="term" value="P:proteolysis"/>
    <property type="evidence" value="ECO:0007669"/>
    <property type="project" value="UniProtKB-KW"/>
</dbReference>
<evidence type="ECO:0000256" key="7">
    <source>
        <dbReference type="SAM" id="MobiDB-lite"/>
    </source>
</evidence>
<dbReference type="SUPFAM" id="SSF54001">
    <property type="entry name" value="Cysteine proteinases"/>
    <property type="match status" value="1"/>
</dbReference>
<keyword evidence="8" id="KW-1133">Transmembrane helix</keyword>